<evidence type="ECO:0000313" key="2">
    <source>
        <dbReference type="EMBL" id="CAH1780258.1"/>
    </source>
</evidence>
<feature type="region of interest" description="Disordered" evidence="1">
    <location>
        <begin position="162"/>
        <end position="190"/>
    </location>
</feature>
<reference evidence="2" key="1">
    <citation type="submission" date="2022-03" db="EMBL/GenBank/DDBJ databases">
        <authorList>
            <person name="Martin C."/>
        </authorList>
    </citation>
    <scope>NUCLEOTIDE SEQUENCE</scope>
</reference>
<feature type="region of interest" description="Disordered" evidence="1">
    <location>
        <begin position="227"/>
        <end position="271"/>
    </location>
</feature>
<dbReference type="Proteomes" id="UP000749559">
    <property type="component" value="Unassembled WGS sequence"/>
</dbReference>
<keyword evidence="3" id="KW-1185">Reference proteome</keyword>
<accession>A0A8J1USG7</accession>
<sequence length="402" mass="44866">MVNVTSQREDNNANMQHKPKQKRAKLLKVKTDPDWLSASPLLRRQTRTIASGGTKEFVWWETDPQHKQWDSIAFGGKREFKWWESDTEDDAENETTSKRKSRSEGDALTPTAPPDIERGDPKVECNDVIMSLVTEEQLQIKAESRDPSPDVSCMNLFKWKSRKSKSKEKKKSKVKNQVLTNGNPKAGVQGTIPNINDVAHSIANGHNVNDQVSNDLNDEIKVETEIPLGSAISKPENNSMESSETKDLEIDNLTNKNPSESGDKPPDSKVAQNELNENRAKRNRPPLQKQLSIGKGGKGVLPWWDVSLDVHDKPGDSSPIATAQSEHWQKYGPTLGKTSTGLLAAGAAVGCKTGKVRDKVGKPHKELCRYDRDYYFNDFGGTFGERPNAEYGGESYKKANRR</sequence>
<dbReference type="EMBL" id="CAIIXF020000003">
    <property type="protein sequence ID" value="CAH1780258.1"/>
    <property type="molecule type" value="Genomic_DNA"/>
</dbReference>
<evidence type="ECO:0000313" key="3">
    <source>
        <dbReference type="Proteomes" id="UP000749559"/>
    </source>
</evidence>
<gene>
    <name evidence="2" type="ORF">OFUS_LOCUS6971</name>
</gene>
<feature type="region of interest" description="Disordered" evidence="1">
    <location>
        <begin position="1"/>
        <end position="24"/>
    </location>
</feature>
<organism evidence="2 3">
    <name type="scientific">Owenia fusiformis</name>
    <name type="common">Polychaete worm</name>
    <dbReference type="NCBI Taxonomy" id="6347"/>
    <lineage>
        <taxon>Eukaryota</taxon>
        <taxon>Metazoa</taxon>
        <taxon>Spiralia</taxon>
        <taxon>Lophotrochozoa</taxon>
        <taxon>Annelida</taxon>
        <taxon>Polychaeta</taxon>
        <taxon>Sedentaria</taxon>
        <taxon>Canalipalpata</taxon>
        <taxon>Sabellida</taxon>
        <taxon>Oweniida</taxon>
        <taxon>Oweniidae</taxon>
        <taxon>Owenia</taxon>
    </lineage>
</organism>
<dbReference type="AlphaFoldDB" id="A0A8J1USG7"/>
<evidence type="ECO:0000256" key="1">
    <source>
        <dbReference type="SAM" id="MobiDB-lite"/>
    </source>
</evidence>
<protein>
    <submittedName>
        <fullName evidence="2">Uncharacterized protein</fullName>
    </submittedName>
</protein>
<comment type="caution">
    <text evidence="2">The sequence shown here is derived from an EMBL/GenBank/DDBJ whole genome shotgun (WGS) entry which is preliminary data.</text>
</comment>
<proteinExistence type="predicted"/>
<name>A0A8J1USG7_OWEFU</name>
<feature type="region of interest" description="Disordered" evidence="1">
    <location>
        <begin position="85"/>
        <end position="121"/>
    </location>
</feature>
<feature type="compositionally biased region" description="Basic residues" evidence="1">
    <location>
        <begin position="162"/>
        <end position="174"/>
    </location>
</feature>
<feature type="region of interest" description="Disordered" evidence="1">
    <location>
        <begin position="383"/>
        <end position="402"/>
    </location>
</feature>